<evidence type="ECO:0000259" key="7">
    <source>
        <dbReference type="PROSITE" id="PS50059"/>
    </source>
</evidence>
<keyword evidence="3 5" id="KW-0697">Rotamase</keyword>
<dbReference type="InterPro" id="IPR046357">
    <property type="entry name" value="PPIase_dom_sf"/>
</dbReference>
<feature type="compositionally biased region" description="Basic and acidic residues" evidence="6">
    <location>
        <begin position="27"/>
        <end position="38"/>
    </location>
</feature>
<reference evidence="8" key="1">
    <citation type="submission" date="2023-06" db="EMBL/GenBank/DDBJ databases">
        <title>Genome sequence of Nocardioides sp. SOB44.</title>
        <authorList>
            <person name="Zhang G."/>
        </authorList>
    </citation>
    <scope>NUCLEOTIDE SEQUENCE</scope>
    <source>
        <strain evidence="8">SOB44</strain>
    </source>
</reference>
<proteinExistence type="predicted"/>
<feature type="region of interest" description="Disordered" evidence="6">
    <location>
        <begin position="213"/>
        <end position="242"/>
    </location>
</feature>
<sequence length="361" mass="37202">MGVPGARPVGGVARRRRFDPDPGPSRPDPRPSDVEKPVLRRSRPLAALCAAVLLSGLAACGSESDSAEEATGSSGSAGLEEVSFSGEVGESLTAEWSGAIEQPDETQVETLVEGDGEEIADGATVSTYVYVGNGSTQEDVFSDYDNGAPESIPNDEQVGEVFLEMMDGATYGSRVVAVTTPTDLLGANAESNSLGLGTDDSVVVVMDLVEEQEVAPTPSSEEAEDASPDSQPSVVSEGGDPVGLDFEGIDEPALDAPVQRVVLEEGDGPAVKPSDTVTVDYLGATYDADAPFDESYSRGEPLVSPLSGLIPGWSIGLDGVPVGSRVLLQIPPAYGYGTQGSPPSIPGNATLWFLIDVVAAE</sequence>
<dbReference type="InterPro" id="IPR001179">
    <property type="entry name" value="PPIase_FKBP_dom"/>
</dbReference>
<evidence type="ECO:0000256" key="5">
    <source>
        <dbReference type="PROSITE-ProRule" id="PRU00277"/>
    </source>
</evidence>
<feature type="domain" description="PPIase FKBP-type" evidence="7">
    <location>
        <begin position="274"/>
        <end position="361"/>
    </location>
</feature>
<feature type="region of interest" description="Disordered" evidence="6">
    <location>
        <begin position="1"/>
        <end position="39"/>
    </location>
</feature>
<name>A0ABT8TS63_9ACTN</name>
<accession>A0ABT8TS63</accession>
<dbReference type="PROSITE" id="PS50059">
    <property type="entry name" value="FKBP_PPIASE"/>
    <property type="match status" value="1"/>
</dbReference>
<protein>
    <recommendedName>
        <fullName evidence="2 5">peptidylprolyl isomerase</fullName>
        <ecNumber evidence="2 5">5.2.1.8</ecNumber>
    </recommendedName>
</protein>
<dbReference type="InterPro" id="IPR050689">
    <property type="entry name" value="FKBP-type_PPIase"/>
</dbReference>
<dbReference type="EMBL" id="JAULSC010000014">
    <property type="protein sequence ID" value="MDO3396802.1"/>
    <property type="molecule type" value="Genomic_DNA"/>
</dbReference>
<evidence type="ECO:0000256" key="6">
    <source>
        <dbReference type="SAM" id="MobiDB-lite"/>
    </source>
</evidence>
<dbReference type="GO" id="GO:0003755">
    <property type="term" value="F:peptidyl-prolyl cis-trans isomerase activity"/>
    <property type="evidence" value="ECO:0007669"/>
    <property type="project" value="UniProtKB-EC"/>
</dbReference>
<feature type="region of interest" description="Disordered" evidence="6">
    <location>
        <begin position="61"/>
        <end position="88"/>
    </location>
</feature>
<dbReference type="PANTHER" id="PTHR10516:SF443">
    <property type="entry name" value="FK506-BINDING PROTEIN 59-RELATED"/>
    <property type="match status" value="1"/>
</dbReference>
<comment type="caution">
    <text evidence="8">The sequence shown here is derived from an EMBL/GenBank/DDBJ whole genome shotgun (WGS) entry which is preliminary data.</text>
</comment>
<feature type="compositionally biased region" description="Low complexity" evidence="6">
    <location>
        <begin position="1"/>
        <end position="12"/>
    </location>
</feature>
<gene>
    <name evidence="8" type="ORF">QWJ41_13820</name>
</gene>
<dbReference type="Proteomes" id="UP001168363">
    <property type="component" value="Unassembled WGS sequence"/>
</dbReference>
<dbReference type="Gene3D" id="3.10.50.40">
    <property type="match status" value="1"/>
</dbReference>
<evidence type="ECO:0000256" key="2">
    <source>
        <dbReference type="ARBA" id="ARBA00013194"/>
    </source>
</evidence>
<evidence type="ECO:0000313" key="8">
    <source>
        <dbReference type="EMBL" id="MDO3396802.1"/>
    </source>
</evidence>
<evidence type="ECO:0000256" key="3">
    <source>
        <dbReference type="ARBA" id="ARBA00023110"/>
    </source>
</evidence>
<evidence type="ECO:0000256" key="1">
    <source>
        <dbReference type="ARBA" id="ARBA00000971"/>
    </source>
</evidence>
<comment type="catalytic activity">
    <reaction evidence="1 5">
        <text>[protein]-peptidylproline (omega=180) = [protein]-peptidylproline (omega=0)</text>
        <dbReference type="Rhea" id="RHEA:16237"/>
        <dbReference type="Rhea" id="RHEA-COMP:10747"/>
        <dbReference type="Rhea" id="RHEA-COMP:10748"/>
        <dbReference type="ChEBI" id="CHEBI:83833"/>
        <dbReference type="ChEBI" id="CHEBI:83834"/>
        <dbReference type="EC" id="5.2.1.8"/>
    </reaction>
</comment>
<keyword evidence="4 5" id="KW-0413">Isomerase</keyword>
<evidence type="ECO:0000256" key="4">
    <source>
        <dbReference type="ARBA" id="ARBA00023235"/>
    </source>
</evidence>
<keyword evidence="9" id="KW-1185">Reference proteome</keyword>
<dbReference type="Pfam" id="PF00254">
    <property type="entry name" value="FKBP_C"/>
    <property type="match status" value="1"/>
</dbReference>
<organism evidence="8 9">
    <name type="scientific">Nocardioides cremeus</name>
    <dbReference type="NCBI Taxonomy" id="3058044"/>
    <lineage>
        <taxon>Bacteria</taxon>
        <taxon>Bacillati</taxon>
        <taxon>Actinomycetota</taxon>
        <taxon>Actinomycetes</taxon>
        <taxon>Propionibacteriales</taxon>
        <taxon>Nocardioidaceae</taxon>
        <taxon>Nocardioides</taxon>
    </lineage>
</organism>
<evidence type="ECO:0000313" key="9">
    <source>
        <dbReference type="Proteomes" id="UP001168363"/>
    </source>
</evidence>
<dbReference type="EC" id="5.2.1.8" evidence="2 5"/>
<dbReference type="RefSeq" id="WP_302708996.1">
    <property type="nucleotide sequence ID" value="NZ_JAULSC010000014.1"/>
</dbReference>
<dbReference type="SUPFAM" id="SSF54534">
    <property type="entry name" value="FKBP-like"/>
    <property type="match status" value="1"/>
</dbReference>
<dbReference type="PANTHER" id="PTHR10516">
    <property type="entry name" value="PEPTIDYL-PROLYL CIS-TRANS ISOMERASE"/>
    <property type="match status" value="1"/>
</dbReference>